<proteinExistence type="predicted"/>
<reference evidence="1" key="1">
    <citation type="journal article" date="2015" name="Nature">
        <title>Complex archaea that bridge the gap between prokaryotes and eukaryotes.</title>
        <authorList>
            <person name="Spang A."/>
            <person name="Saw J.H."/>
            <person name="Jorgensen S.L."/>
            <person name="Zaremba-Niedzwiedzka K."/>
            <person name="Martijn J."/>
            <person name="Lind A.E."/>
            <person name="van Eijk R."/>
            <person name="Schleper C."/>
            <person name="Guy L."/>
            <person name="Ettema T.J."/>
        </authorList>
    </citation>
    <scope>NUCLEOTIDE SEQUENCE</scope>
</reference>
<sequence length="74" mass="7957">MDYHEMYETLKFTIPCRKCAGAGGSGAPGGDPCPVCIGSGVEGVTATDKLVEDQRLTGYRFLWVNGVEVNEMEV</sequence>
<dbReference type="SUPFAM" id="SSF57938">
    <property type="entry name" value="DnaJ/Hsp40 cysteine-rich domain"/>
    <property type="match status" value="1"/>
</dbReference>
<organism evidence="1">
    <name type="scientific">marine sediment metagenome</name>
    <dbReference type="NCBI Taxonomy" id="412755"/>
    <lineage>
        <taxon>unclassified sequences</taxon>
        <taxon>metagenomes</taxon>
        <taxon>ecological metagenomes</taxon>
    </lineage>
</organism>
<name>A0A0F9PQM6_9ZZZZ</name>
<dbReference type="InterPro" id="IPR036410">
    <property type="entry name" value="HSP_DnaJ_Cys-rich_dom_sf"/>
</dbReference>
<gene>
    <name evidence="1" type="ORF">LCGC14_0812840</name>
</gene>
<dbReference type="AlphaFoldDB" id="A0A0F9PQM6"/>
<comment type="caution">
    <text evidence="1">The sequence shown here is derived from an EMBL/GenBank/DDBJ whole genome shotgun (WGS) entry which is preliminary data.</text>
</comment>
<protein>
    <submittedName>
        <fullName evidence="1">Uncharacterized protein</fullName>
    </submittedName>
</protein>
<dbReference type="Gene3D" id="6.20.20.10">
    <property type="match status" value="1"/>
</dbReference>
<evidence type="ECO:0000313" key="1">
    <source>
        <dbReference type="EMBL" id="KKN32519.1"/>
    </source>
</evidence>
<accession>A0A0F9PQM6</accession>
<dbReference type="EMBL" id="LAZR01002246">
    <property type="protein sequence ID" value="KKN32519.1"/>
    <property type="molecule type" value="Genomic_DNA"/>
</dbReference>